<dbReference type="AlphaFoldDB" id="A0A2C5X7U8"/>
<sequence>MYAYSKQENDHSQDMDGLACCSKRLSAPLPTHNISRFFRARYYCVFIASMMLSHCIANAPIRGFAIHVPKI</sequence>
<accession>A0A2C5X7U8</accession>
<reference evidence="2 3" key="1">
    <citation type="journal article" date="2013" name="Fungal Biol.">
        <title>Analysis of microsatellite markers in the genome of the plant pathogen Ceratocystis fimbriata.</title>
        <authorList>
            <person name="Simpson M.C."/>
            <person name="Wilken P.M."/>
            <person name="Coetzee M.P."/>
            <person name="Wingfield M.J."/>
            <person name="Wingfield B.D."/>
        </authorList>
    </citation>
    <scope>NUCLEOTIDE SEQUENCE [LARGE SCALE GENOMIC DNA]</scope>
    <source>
        <strain evidence="2 3">CBS 114723</strain>
    </source>
</reference>
<evidence type="ECO:0000256" key="1">
    <source>
        <dbReference type="SAM" id="Phobius"/>
    </source>
</evidence>
<organism evidence="2 3">
    <name type="scientific">Ceratocystis fimbriata CBS 114723</name>
    <dbReference type="NCBI Taxonomy" id="1035309"/>
    <lineage>
        <taxon>Eukaryota</taxon>
        <taxon>Fungi</taxon>
        <taxon>Dikarya</taxon>
        <taxon>Ascomycota</taxon>
        <taxon>Pezizomycotina</taxon>
        <taxon>Sordariomycetes</taxon>
        <taxon>Hypocreomycetidae</taxon>
        <taxon>Microascales</taxon>
        <taxon>Ceratocystidaceae</taxon>
        <taxon>Ceratocystis</taxon>
    </lineage>
</organism>
<proteinExistence type="predicted"/>
<keyword evidence="3" id="KW-1185">Reference proteome</keyword>
<gene>
    <name evidence="2" type="ORF">CFIMG_008139RA00001</name>
</gene>
<reference evidence="2 3" key="2">
    <citation type="journal article" date="2013" name="IMA Fungus">
        <title>IMA Genome-F 1: Ceratocystis fimbriata: Draft nuclear genome sequence for the plant pathogen, Ceratocystis fimbriata.</title>
        <authorList>
            <person name="Wilken P.M."/>
            <person name="Steenkamp E.T."/>
            <person name="Wingfield M.J."/>
            <person name="de Beer Z.W."/>
            <person name="Wingfield B.D."/>
        </authorList>
    </citation>
    <scope>NUCLEOTIDE SEQUENCE [LARGE SCALE GENOMIC DNA]</scope>
    <source>
        <strain evidence="2 3">CBS 114723</strain>
    </source>
</reference>
<keyword evidence="1" id="KW-0472">Membrane</keyword>
<feature type="transmembrane region" description="Helical" evidence="1">
    <location>
        <begin position="42"/>
        <end position="61"/>
    </location>
</feature>
<protein>
    <submittedName>
        <fullName evidence="2">Uncharacterized protein</fullName>
    </submittedName>
</protein>
<evidence type="ECO:0000313" key="3">
    <source>
        <dbReference type="Proteomes" id="UP000222788"/>
    </source>
</evidence>
<keyword evidence="1" id="KW-1133">Transmembrane helix</keyword>
<dbReference type="Proteomes" id="UP000222788">
    <property type="component" value="Unassembled WGS sequence"/>
</dbReference>
<dbReference type="EMBL" id="APWK03000040">
    <property type="protein sequence ID" value="PHH53614.1"/>
    <property type="molecule type" value="Genomic_DNA"/>
</dbReference>
<evidence type="ECO:0000313" key="2">
    <source>
        <dbReference type="EMBL" id="PHH53614.1"/>
    </source>
</evidence>
<keyword evidence="1" id="KW-0812">Transmembrane</keyword>
<comment type="caution">
    <text evidence="2">The sequence shown here is derived from an EMBL/GenBank/DDBJ whole genome shotgun (WGS) entry which is preliminary data.</text>
</comment>
<name>A0A2C5X7U8_9PEZI</name>